<gene>
    <name evidence="2" type="ORF">N1032_26515</name>
</gene>
<reference evidence="2" key="1">
    <citation type="submission" date="2022-08" db="EMBL/GenBank/DDBJ databases">
        <authorList>
            <person name="Deng Y."/>
            <person name="Han X.-F."/>
            <person name="Zhang Y.-Q."/>
        </authorList>
    </citation>
    <scope>NUCLEOTIDE SEQUENCE</scope>
    <source>
        <strain evidence="2">CPCC 203386</strain>
    </source>
</reference>
<evidence type="ECO:0000313" key="2">
    <source>
        <dbReference type="EMBL" id="MCS5737288.1"/>
    </source>
</evidence>
<dbReference type="RefSeq" id="WP_259543642.1">
    <property type="nucleotide sequence ID" value="NZ_JANLCJ010000571.1"/>
</dbReference>
<comment type="caution">
    <text evidence="2">The sequence shown here is derived from an EMBL/GenBank/DDBJ whole genome shotgun (WGS) entry which is preliminary data.</text>
</comment>
<keyword evidence="3" id="KW-1185">Reference proteome</keyword>
<protein>
    <submittedName>
        <fullName evidence="2">Uncharacterized protein</fullName>
    </submittedName>
</protein>
<organism evidence="2 3">
    <name type="scientific">Herbiconiux daphne</name>
    <dbReference type="NCBI Taxonomy" id="2970914"/>
    <lineage>
        <taxon>Bacteria</taxon>
        <taxon>Bacillati</taxon>
        <taxon>Actinomycetota</taxon>
        <taxon>Actinomycetes</taxon>
        <taxon>Micrococcales</taxon>
        <taxon>Microbacteriaceae</taxon>
        <taxon>Herbiconiux</taxon>
    </lineage>
</organism>
<dbReference type="Proteomes" id="UP001165586">
    <property type="component" value="Unassembled WGS sequence"/>
</dbReference>
<proteinExistence type="predicted"/>
<sequence>MATTTPAKSFEFAGYKENFADYIATLSPFKTPFLDCVGTDVSRNYNVQWVTDHNTPLYNLTDNVPSPEGREFLDNDGIDEA</sequence>
<feature type="region of interest" description="Disordered" evidence="1">
    <location>
        <begin position="60"/>
        <end position="81"/>
    </location>
</feature>
<dbReference type="EMBL" id="JANLCJ010000571">
    <property type="protein sequence ID" value="MCS5737288.1"/>
    <property type="molecule type" value="Genomic_DNA"/>
</dbReference>
<evidence type="ECO:0000313" key="3">
    <source>
        <dbReference type="Proteomes" id="UP001165586"/>
    </source>
</evidence>
<name>A0ABT2HBL0_9MICO</name>
<feature type="non-terminal residue" evidence="2">
    <location>
        <position position="81"/>
    </location>
</feature>
<accession>A0ABT2HBL0</accession>
<evidence type="ECO:0000256" key="1">
    <source>
        <dbReference type="SAM" id="MobiDB-lite"/>
    </source>
</evidence>